<proteinExistence type="predicted"/>
<feature type="transmembrane region" description="Helical" evidence="1">
    <location>
        <begin position="209"/>
        <end position="227"/>
    </location>
</feature>
<name>A0A6C0EPL1_9ZZZZ</name>
<sequence>MADTGGNSLWKDIENVEADATKVETEILGPSYSYADAISGPSTLGVGSNGTFSQLGTNASAIAYYVEALITGNPPLGNQYFVNTGGMCTAPDGTLKPRYNYINNMSSGAAALPAAISEIGSDFNGLLPGVADDIEGLNPLHLFSSLTADANPPCVCLQCPASNPSGIDSKFVTASLSADVASSQCTPVDSSVCIASASTTESFSNKEEFVSMIPTIIAGLGVLYFIFSGR</sequence>
<dbReference type="EMBL" id="MN738913">
    <property type="protein sequence ID" value="QHT30908.1"/>
    <property type="molecule type" value="Genomic_DNA"/>
</dbReference>
<reference evidence="2" key="1">
    <citation type="journal article" date="2020" name="Nature">
        <title>Giant virus diversity and host interactions through global metagenomics.</title>
        <authorList>
            <person name="Schulz F."/>
            <person name="Roux S."/>
            <person name="Paez-Espino D."/>
            <person name="Jungbluth S."/>
            <person name="Walsh D.A."/>
            <person name="Denef V.J."/>
            <person name="McMahon K.D."/>
            <person name="Konstantinidis K.T."/>
            <person name="Eloe-Fadrosh E.A."/>
            <person name="Kyrpides N.C."/>
            <person name="Woyke T."/>
        </authorList>
    </citation>
    <scope>NUCLEOTIDE SEQUENCE</scope>
    <source>
        <strain evidence="2">GVMAG-M-3300009151-50</strain>
    </source>
</reference>
<accession>A0A6C0EPL1</accession>
<keyword evidence="1" id="KW-0472">Membrane</keyword>
<evidence type="ECO:0000256" key="1">
    <source>
        <dbReference type="SAM" id="Phobius"/>
    </source>
</evidence>
<keyword evidence="1" id="KW-1133">Transmembrane helix</keyword>
<keyword evidence="1" id="KW-0812">Transmembrane</keyword>
<evidence type="ECO:0000313" key="2">
    <source>
        <dbReference type="EMBL" id="QHT30908.1"/>
    </source>
</evidence>
<dbReference type="AlphaFoldDB" id="A0A6C0EPL1"/>
<protein>
    <submittedName>
        <fullName evidence="2">Uncharacterized protein</fullName>
    </submittedName>
</protein>
<organism evidence="2">
    <name type="scientific">viral metagenome</name>
    <dbReference type="NCBI Taxonomy" id="1070528"/>
    <lineage>
        <taxon>unclassified sequences</taxon>
        <taxon>metagenomes</taxon>
        <taxon>organismal metagenomes</taxon>
    </lineage>
</organism>